<dbReference type="OMA" id="YLYGPYK"/>
<protein>
    <recommendedName>
        <fullName evidence="4">DUF938 domain-containing protein</fullName>
    </recommendedName>
</protein>
<reference evidence="2 3" key="1">
    <citation type="journal article" date="2010" name="Nature">
        <title>The Ectocarpus genome and the independent evolution of multicellularity in brown algae.</title>
        <authorList>
            <person name="Cock J.M."/>
            <person name="Sterck L."/>
            <person name="Rouze P."/>
            <person name="Scornet D."/>
            <person name="Allen A.E."/>
            <person name="Amoutzias G."/>
            <person name="Anthouard V."/>
            <person name="Artiguenave F."/>
            <person name="Aury J.M."/>
            <person name="Badger J.H."/>
            <person name="Beszteri B."/>
            <person name="Billiau K."/>
            <person name="Bonnet E."/>
            <person name="Bothwell J.H."/>
            <person name="Bowler C."/>
            <person name="Boyen C."/>
            <person name="Brownlee C."/>
            <person name="Carrano C.J."/>
            <person name="Charrier B."/>
            <person name="Cho G.Y."/>
            <person name="Coelho S.M."/>
            <person name="Collen J."/>
            <person name="Corre E."/>
            <person name="Da Silva C."/>
            <person name="Delage L."/>
            <person name="Delaroque N."/>
            <person name="Dittami S.M."/>
            <person name="Doulbeau S."/>
            <person name="Elias M."/>
            <person name="Farnham G."/>
            <person name="Gachon C.M."/>
            <person name="Gschloessl B."/>
            <person name="Heesch S."/>
            <person name="Jabbari K."/>
            <person name="Jubin C."/>
            <person name="Kawai H."/>
            <person name="Kimura K."/>
            <person name="Kloareg B."/>
            <person name="Kupper F.C."/>
            <person name="Lang D."/>
            <person name="Le Bail A."/>
            <person name="Leblanc C."/>
            <person name="Lerouge P."/>
            <person name="Lohr M."/>
            <person name="Lopez P.J."/>
            <person name="Martens C."/>
            <person name="Maumus F."/>
            <person name="Michel G."/>
            <person name="Miranda-Saavedra D."/>
            <person name="Morales J."/>
            <person name="Moreau H."/>
            <person name="Motomura T."/>
            <person name="Nagasato C."/>
            <person name="Napoli C.A."/>
            <person name="Nelson D.R."/>
            <person name="Nyvall-Collen P."/>
            <person name="Peters A.F."/>
            <person name="Pommier C."/>
            <person name="Potin P."/>
            <person name="Poulain J."/>
            <person name="Quesneville H."/>
            <person name="Read B."/>
            <person name="Rensing S.A."/>
            <person name="Ritter A."/>
            <person name="Rousvoal S."/>
            <person name="Samanta M."/>
            <person name="Samson G."/>
            <person name="Schroeder D.C."/>
            <person name="Segurens B."/>
            <person name="Strittmatter M."/>
            <person name="Tonon T."/>
            <person name="Tregear J.W."/>
            <person name="Valentin K."/>
            <person name="von Dassow P."/>
            <person name="Yamagishi T."/>
            <person name="Van de Peer Y."/>
            <person name="Wincker P."/>
        </authorList>
    </citation>
    <scope>NUCLEOTIDE SEQUENCE [LARGE SCALE GENOMIC DNA]</scope>
    <source>
        <strain evidence="3">Ec32 / CCAP1310/4</strain>
    </source>
</reference>
<dbReference type="SUPFAM" id="SSF53335">
    <property type="entry name" value="S-adenosyl-L-methionine-dependent methyltransferases"/>
    <property type="match status" value="1"/>
</dbReference>
<proteinExistence type="inferred from homology"/>
<sequence length="265" mass="28103">MASTDGEAPSRHHPSALRNRGFIAAELGKWLGGSTQDAPHLLEVASGTGCHVEAFAGHLPAFWTYQPTEYDQTRIPDILATIEEGKHSNIRPPVVLDVCSDPSTWPRPAGGETAEGASRRQWDAIVCSNMIHISPQECTGGLLGGAAAGLKVGGHLFIYGPFALNGLLIPDSNKNFDTSLKARSGGSWGIRDAAWVCGLAHDQGLELTAMTLMPANNFFVVFKKVREVAAAAAADVEDRKARVAELVAAVVMPAREALVTKVSAK</sequence>
<dbReference type="InParanoid" id="D7FQQ8"/>
<dbReference type="EMBL" id="FN649727">
    <property type="protein sequence ID" value="CBJ49165.1"/>
    <property type="molecule type" value="Genomic_DNA"/>
</dbReference>
<dbReference type="eggNOG" id="ENOG502QVX9">
    <property type="taxonomic scope" value="Eukaryota"/>
</dbReference>
<dbReference type="Pfam" id="PF06080">
    <property type="entry name" value="DUF938"/>
    <property type="match status" value="1"/>
</dbReference>
<dbReference type="EMBL" id="FN648384">
    <property type="protein sequence ID" value="CBJ49165.1"/>
    <property type="molecule type" value="Genomic_DNA"/>
</dbReference>
<accession>D7FQQ8</accession>
<dbReference type="PANTHER" id="PTHR20974">
    <property type="entry name" value="UPF0585 PROTEIN CG18661"/>
    <property type="match status" value="1"/>
</dbReference>
<dbReference type="PANTHER" id="PTHR20974:SF0">
    <property type="entry name" value="UPF0585 PROTEIN CG18661"/>
    <property type="match status" value="1"/>
</dbReference>
<dbReference type="OrthoDB" id="10258744at2759"/>
<dbReference type="Gene3D" id="3.40.50.150">
    <property type="entry name" value="Vaccinia Virus protein VP39"/>
    <property type="match status" value="1"/>
</dbReference>
<dbReference type="InterPro" id="IPR010342">
    <property type="entry name" value="DUF938"/>
</dbReference>
<evidence type="ECO:0000313" key="2">
    <source>
        <dbReference type="EMBL" id="CBJ49165.1"/>
    </source>
</evidence>
<evidence type="ECO:0000256" key="1">
    <source>
        <dbReference type="ARBA" id="ARBA00008308"/>
    </source>
</evidence>
<name>D7FQQ8_ECTSI</name>
<evidence type="ECO:0008006" key="4">
    <source>
        <dbReference type="Google" id="ProtNLM"/>
    </source>
</evidence>
<gene>
    <name evidence="2" type="ORF">Esi_0207_0023</name>
</gene>
<evidence type="ECO:0000313" key="3">
    <source>
        <dbReference type="Proteomes" id="UP000002630"/>
    </source>
</evidence>
<dbReference type="InterPro" id="IPR029063">
    <property type="entry name" value="SAM-dependent_MTases_sf"/>
</dbReference>
<keyword evidence="3" id="KW-1185">Reference proteome</keyword>
<organism evidence="2 3">
    <name type="scientific">Ectocarpus siliculosus</name>
    <name type="common">Brown alga</name>
    <name type="synonym">Conferva siliculosa</name>
    <dbReference type="NCBI Taxonomy" id="2880"/>
    <lineage>
        <taxon>Eukaryota</taxon>
        <taxon>Sar</taxon>
        <taxon>Stramenopiles</taxon>
        <taxon>Ochrophyta</taxon>
        <taxon>PX clade</taxon>
        <taxon>Phaeophyceae</taxon>
        <taxon>Ectocarpales</taxon>
        <taxon>Ectocarpaceae</taxon>
        <taxon>Ectocarpus</taxon>
    </lineage>
</organism>
<comment type="similarity">
    <text evidence="1">Belongs to the UPF0585 family.</text>
</comment>
<dbReference type="Proteomes" id="UP000002630">
    <property type="component" value="Linkage Group LG02"/>
</dbReference>
<dbReference type="AlphaFoldDB" id="D7FQQ8"/>